<dbReference type="WBParaSite" id="GPUH_0001836901-mRNA-1">
    <property type="protein sequence ID" value="GPUH_0001836901-mRNA-1"/>
    <property type="gene ID" value="GPUH_0001836901"/>
</dbReference>
<accession>A0A183EBK3</accession>
<evidence type="ECO:0000313" key="1">
    <source>
        <dbReference type="EMBL" id="VDN31545.1"/>
    </source>
</evidence>
<proteinExistence type="predicted"/>
<protein>
    <submittedName>
        <fullName evidence="1 3">Uncharacterized protein</fullName>
    </submittedName>
</protein>
<dbReference type="Proteomes" id="UP000271098">
    <property type="component" value="Unassembled WGS sequence"/>
</dbReference>
<reference evidence="3" key="1">
    <citation type="submission" date="2016-06" db="UniProtKB">
        <authorList>
            <consortium name="WormBaseParasite"/>
        </authorList>
    </citation>
    <scope>IDENTIFICATION</scope>
</reference>
<organism evidence="3">
    <name type="scientific">Gongylonema pulchrum</name>
    <dbReference type="NCBI Taxonomy" id="637853"/>
    <lineage>
        <taxon>Eukaryota</taxon>
        <taxon>Metazoa</taxon>
        <taxon>Ecdysozoa</taxon>
        <taxon>Nematoda</taxon>
        <taxon>Chromadorea</taxon>
        <taxon>Rhabditida</taxon>
        <taxon>Spirurina</taxon>
        <taxon>Spiruromorpha</taxon>
        <taxon>Spiruroidea</taxon>
        <taxon>Gongylonematidae</taxon>
        <taxon>Gongylonema</taxon>
    </lineage>
</organism>
<dbReference type="EMBL" id="UYRT01086597">
    <property type="protein sequence ID" value="VDN31545.1"/>
    <property type="molecule type" value="Genomic_DNA"/>
</dbReference>
<reference evidence="1 2" key="2">
    <citation type="submission" date="2018-11" db="EMBL/GenBank/DDBJ databases">
        <authorList>
            <consortium name="Pathogen Informatics"/>
        </authorList>
    </citation>
    <scope>NUCLEOTIDE SEQUENCE [LARGE SCALE GENOMIC DNA]</scope>
</reference>
<evidence type="ECO:0000313" key="3">
    <source>
        <dbReference type="WBParaSite" id="GPUH_0001836901-mRNA-1"/>
    </source>
</evidence>
<dbReference type="AlphaFoldDB" id="A0A183EBK3"/>
<keyword evidence="2" id="KW-1185">Reference proteome</keyword>
<gene>
    <name evidence="1" type="ORF">GPUH_LOCUS18344</name>
</gene>
<name>A0A183EBK3_9BILA</name>
<evidence type="ECO:0000313" key="2">
    <source>
        <dbReference type="Proteomes" id="UP000271098"/>
    </source>
</evidence>
<sequence length="53" mass="5386">MGVDGAGTGSSYVEQEGTAVTCKIDALLTSVSDAPIIVPFIHASSNVPKVSHK</sequence>